<evidence type="ECO:0000256" key="5">
    <source>
        <dbReference type="ARBA" id="ARBA00009320"/>
    </source>
</evidence>
<evidence type="ECO:0000256" key="15">
    <source>
        <dbReference type="RuleBase" id="RU004106"/>
    </source>
</evidence>
<dbReference type="InterPro" id="IPR001544">
    <property type="entry name" value="Aminotrans_IV"/>
</dbReference>
<dbReference type="PANTHER" id="PTHR42743">
    <property type="entry name" value="AMINO-ACID AMINOTRANSFERASE"/>
    <property type="match status" value="1"/>
</dbReference>
<evidence type="ECO:0000313" key="17">
    <source>
        <dbReference type="EMBL" id="KWT86950.1"/>
    </source>
</evidence>
<comment type="pathway">
    <text evidence="2">Amino-acid biosynthesis; L-isoleucine biosynthesis; L-isoleucine from 2-oxobutanoate: step 4/4.</text>
</comment>
<dbReference type="InterPro" id="IPR043132">
    <property type="entry name" value="BCAT-like_C"/>
</dbReference>
<dbReference type="InterPro" id="IPR050571">
    <property type="entry name" value="Class-IV_PLP-Dep_Aminotrnsfr"/>
</dbReference>
<evidence type="ECO:0000313" key="18">
    <source>
        <dbReference type="Proteomes" id="UP000060487"/>
    </source>
</evidence>
<keyword evidence="17" id="KW-0808">Transferase</keyword>
<evidence type="ECO:0000256" key="8">
    <source>
        <dbReference type="ARBA" id="ARBA00022909"/>
    </source>
</evidence>
<evidence type="ECO:0000256" key="10">
    <source>
        <dbReference type="ARBA" id="ARBA00035633"/>
    </source>
</evidence>
<keyword evidence="8" id="KW-0289">Folate biosynthesis</keyword>
<protein>
    <submittedName>
        <fullName evidence="17">Branched-chain amino acid aminotransferase</fullName>
        <ecNumber evidence="17">2.6.1.21</ecNumber>
    </submittedName>
</protein>
<gene>
    <name evidence="17" type="primary">dat</name>
    <name evidence="17" type="ORF">ASN18_1422</name>
</gene>
<comment type="pathway">
    <text evidence="10">Cofactor biosynthesis; tetrahydrofolate biosynthesis; 4-aminobenzoate from chorismate: step 2/2.</text>
</comment>
<evidence type="ECO:0000256" key="1">
    <source>
        <dbReference type="ARBA" id="ARBA00001933"/>
    </source>
</evidence>
<sequence length="286" mass="31961">MKIYFNDKLVPEAEAMVSVFDRGFLYGDGVFETMRTYNGVVFKINEHIKRLLRSLAMIRLSLPHSDASLYEAIYDTLSANGLTEAVIRLSVTRGIGPIGPSISHCNQPAIVIIARPLTHYPEEYYKHGIKLITSNIMRTPPAALNPMIKSLNFLNNILAKTAADDCAAHEAIMCNVNGYLAECTTSNIFFVKEDMLYTPSVRCGILDGVMRAQVLELACESGLKAVEGEFFPATLYRADEVFVTNSVMEIMPVNSVDSVSYPVGRATLNLTETFTRYKEQYLIYRQ</sequence>
<reference evidence="17 18" key="1">
    <citation type="submission" date="2015-11" db="EMBL/GenBank/DDBJ databases">
        <authorList>
            <person name="Lin W."/>
        </authorList>
    </citation>
    <scope>NUCLEOTIDE SEQUENCE [LARGE SCALE GENOMIC DNA]</scope>
    <source>
        <strain evidence="17 18">HCH-1</strain>
    </source>
</reference>
<dbReference type="NCBIfam" id="TIGR03461">
    <property type="entry name" value="pabC_Proteo"/>
    <property type="match status" value="1"/>
</dbReference>
<comment type="similarity">
    <text evidence="5 15">Belongs to the class-IV pyridoxal-phosphate-dependent aminotransferase family.</text>
</comment>
<comment type="pathway">
    <text evidence="3">Amino-acid biosynthesis; L-valine biosynthesis; L-valine from pyruvate: step 4/4.</text>
</comment>
<keyword evidence="17" id="KW-0032">Aminotransferase</keyword>
<evidence type="ECO:0000256" key="11">
    <source>
        <dbReference type="ARBA" id="ARBA00048212"/>
    </source>
</evidence>
<evidence type="ECO:0000256" key="16">
    <source>
        <dbReference type="RuleBase" id="RU004516"/>
    </source>
</evidence>
<dbReference type="InterPro" id="IPR036038">
    <property type="entry name" value="Aminotransferase-like"/>
</dbReference>
<accession>A0ABR5SFX1</accession>
<dbReference type="InterPro" id="IPR017824">
    <property type="entry name" value="Aminodeoxychorismate_lyase_IV"/>
</dbReference>
<evidence type="ECO:0000256" key="14">
    <source>
        <dbReference type="ARBA" id="ARBA00049529"/>
    </source>
</evidence>
<dbReference type="PROSITE" id="PS00770">
    <property type="entry name" value="AA_TRANSFER_CLASS_4"/>
    <property type="match status" value="1"/>
</dbReference>
<dbReference type="Gene3D" id="3.20.10.10">
    <property type="entry name" value="D-amino Acid Aminotransferase, subunit A, domain 2"/>
    <property type="match status" value="1"/>
</dbReference>
<comment type="catalytic activity">
    <reaction evidence="11">
        <text>L-valine + 2-oxoglutarate = 3-methyl-2-oxobutanoate + L-glutamate</text>
        <dbReference type="Rhea" id="RHEA:24813"/>
        <dbReference type="ChEBI" id="CHEBI:11851"/>
        <dbReference type="ChEBI" id="CHEBI:16810"/>
        <dbReference type="ChEBI" id="CHEBI:29985"/>
        <dbReference type="ChEBI" id="CHEBI:57762"/>
        <dbReference type="EC" id="2.6.1.42"/>
    </reaction>
</comment>
<dbReference type="Gene3D" id="3.30.470.10">
    <property type="match status" value="1"/>
</dbReference>
<dbReference type="SUPFAM" id="SSF56752">
    <property type="entry name" value="D-aminoacid aminotransferase-like PLP-dependent enzymes"/>
    <property type="match status" value="1"/>
</dbReference>
<comment type="catalytic activity">
    <reaction evidence="14">
        <text>4-amino-4-deoxychorismate = 4-aminobenzoate + pyruvate + H(+)</text>
        <dbReference type="Rhea" id="RHEA:16201"/>
        <dbReference type="ChEBI" id="CHEBI:15361"/>
        <dbReference type="ChEBI" id="CHEBI:15378"/>
        <dbReference type="ChEBI" id="CHEBI:17836"/>
        <dbReference type="ChEBI" id="CHEBI:58406"/>
        <dbReference type="EC" id="4.1.3.38"/>
    </reaction>
</comment>
<dbReference type="EC" id="2.6.1.21" evidence="17"/>
<organism evidence="17 18">
    <name type="scientific">Candidatus Magnetominusculus xianensis</name>
    <dbReference type="NCBI Taxonomy" id="1748249"/>
    <lineage>
        <taxon>Bacteria</taxon>
        <taxon>Pseudomonadati</taxon>
        <taxon>Nitrospirota</taxon>
        <taxon>Nitrospiria</taxon>
        <taxon>Nitrospirales</taxon>
        <taxon>Nitrospiraceae</taxon>
        <taxon>Candidatus Magnetominusculus</taxon>
    </lineage>
</organism>
<evidence type="ECO:0000256" key="4">
    <source>
        <dbReference type="ARBA" id="ARBA00005072"/>
    </source>
</evidence>
<evidence type="ECO:0000256" key="2">
    <source>
        <dbReference type="ARBA" id="ARBA00004824"/>
    </source>
</evidence>
<evidence type="ECO:0000256" key="12">
    <source>
        <dbReference type="ARBA" id="ARBA00048798"/>
    </source>
</evidence>
<dbReference type="InterPro" id="IPR018300">
    <property type="entry name" value="Aminotrans_IV_CS"/>
</dbReference>
<keyword evidence="7 16" id="KW-0663">Pyridoxal phosphate</keyword>
<dbReference type="RefSeq" id="WP_085052048.1">
    <property type="nucleotide sequence ID" value="NZ_LNQR01000054.1"/>
</dbReference>
<evidence type="ECO:0000256" key="13">
    <source>
        <dbReference type="ARBA" id="ARBA00049229"/>
    </source>
</evidence>
<dbReference type="PANTHER" id="PTHR42743:SF11">
    <property type="entry name" value="AMINODEOXYCHORISMATE LYASE"/>
    <property type="match status" value="1"/>
</dbReference>
<comment type="pathway">
    <text evidence="4">Amino-acid biosynthesis; L-leucine biosynthesis; L-leucine from 3-methyl-2-oxobutanoate: step 4/4.</text>
</comment>
<name>A0ABR5SFX1_9BACT</name>
<dbReference type="GO" id="GO:0047810">
    <property type="term" value="F:D-alanine-2-oxoglutarate aminotransferase activity"/>
    <property type="evidence" value="ECO:0007669"/>
    <property type="project" value="UniProtKB-EC"/>
</dbReference>
<proteinExistence type="inferred from homology"/>
<evidence type="ECO:0000256" key="9">
    <source>
        <dbReference type="ARBA" id="ARBA00023239"/>
    </source>
</evidence>
<dbReference type="EMBL" id="LNQR01000054">
    <property type="protein sequence ID" value="KWT86950.1"/>
    <property type="molecule type" value="Genomic_DNA"/>
</dbReference>
<evidence type="ECO:0000256" key="3">
    <source>
        <dbReference type="ARBA" id="ARBA00004931"/>
    </source>
</evidence>
<dbReference type="InterPro" id="IPR043131">
    <property type="entry name" value="BCAT-like_N"/>
</dbReference>
<comment type="caution">
    <text evidence="17">The sequence shown here is derived from an EMBL/GenBank/DDBJ whole genome shotgun (WGS) entry which is preliminary data.</text>
</comment>
<comment type="catalytic activity">
    <reaction evidence="13">
        <text>L-leucine + 2-oxoglutarate = 4-methyl-2-oxopentanoate + L-glutamate</text>
        <dbReference type="Rhea" id="RHEA:18321"/>
        <dbReference type="ChEBI" id="CHEBI:16810"/>
        <dbReference type="ChEBI" id="CHEBI:17865"/>
        <dbReference type="ChEBI" id="CHEBI:29985"/>
        <dbReference type="ChEBI" id="CHEBI:57427"/>
        <dbReference type="EC" id="2.6.1.42"/>
    </reaction>
</comment>
<evidence type="ECO:0000256" key="7">
    <source>
        <dbReference type="ARBA" id="ARBA00022898"/>
    </source>
</evidence>
<keyword evidence="18" id="KW-1185">Reference proteome</keyword>
<dbReference type="Proteomes" id="UP000060487">
    <property type="component" value="Unassembled WGS sequence"/>
</dbReference>
<evidence type="ECO:0000256" key="6">
    <source>
        <dbReference type="ARBA" id="ARBA00011738"/>
    </source>
</evidence>
<keyword evidence="9" id="KW-0456">Lyase</keyword>
<comment type="catalytic activity">
    <reaction evidence="12">
        <text>L-isoleucine + 2-oxoglutarate = (S)-3-methyl-2-oxopentanoate + L-glutamate</text>
        <dbReference type="Rhea" id="RHEA:24801"/>
        <dbReference type="ChEBI" id="CHEBI:16810"/>
        <dbReference type="ChEBI" id="CHEBI:29985"/>
        <dbReference type="ChEBI" id="CHEBI:35146"/>
        <dbReference type="ChEBI" id="CHEBI:58045"/>
        <dbReference type="EC" id="2.6.1.42"/>
    </reaction>
</comment>
<dbReference type="Pfam" id="PF01063">
    <property type="entry name" value="Aminotran_4"/>
    <property type="match status" value="1"/>
</dbReference>
<comment type="subunit">
    <text evidence="6">Homodimer.</text>
</comment>
<comment type="cofactor">
    <cofactor evidence="1 16">
        <name>pyridoxal 5'-phosphate</name>
        <dbReference type="ChEBI" id="CHEBI:597326"/>
    </cofactor>
</comment>